<dbReference type="InterPro" id="IPR002401">
    <property type="entry name" value="Cyt_P450_E_grp-I"/>
</dbReference>
<keyword evidence="6 8" id="KW-0503">Monooxygenase</keyword>
<dbReference type="GO" id="GO:0006082">
    <property type="term" value="P:organic acid metabolic process"/>
    <property type="evidence" value="ECO:0007669"/>
    <property type="project" value="TreeGrafter"/>
</dbReference>
<dbReference type="GO" id="GO:0016712">
    <property type="term" value="F:oxidoreductase activity, acting on paired donors, with incorporation or reduction of molecular oxygen, reduced flavin or flavoprotein as one donor, and incorporation of one atom of oxygen"/>
    <property type="evidence" value="ECO:0007669"/>
    <property type="project" value="TreeGrafter"/>
</dbReference>
<keyword evidence="3 7" id="KW-0479">Metal-binding</keyword>
<organism evidence="9 10">
    <name type="scientific">Trichonephila clavata</name>
    <name type="common">Joro spider</name>
    <name type="synonym">Nephila clavata</name>
    <dbReference type="NCBI Taxonomy" id="2740835"/>
    <lineage>
        <taxon>Eukaryota</taxon>
        <taxon>Metazoa</taxon>
        <taxon>Ecdysozoa</taxon>
        <taxon>Arthropoda</taxon>
        <taxon>Chelicerata</taxon>
        <taxon>Arachnida</taxon>
        <taxon>Araneae</taxon>
        <taxon>Araneomorphae</taxon>
        <taxon>Entelegynae</taxon>
        <taxon>Araneoidea</taxon>
        <taxon>Nephilidae</taxon>
        <taxon>Trichonephila</taxon>
    </lineage>
</organism>
<evidence type="ECO:0000256" key="6">
    <source>
        <dbReference type="ARBA" id="ARBA00023033"/>
    </source>
</evidence>
<dbReference type="InterPro" id="IPR036396">
    <property type="entry name" value="Cyt_P450_sf"/>
</dbReference>
<dbReference type="GO" id="GO:0020037">
    <property type="term" value="F:heme binding"/>
    <property type="evidence" value="ECO:0007669"/>
    <property type="project" value="InterPro"/>
</dbReference>
<dbReference type="GO" id="GO:0005506">
    <property type="term" value="F:iron ion binding"/>
    <property type="evidence" value="ECO:0007669"/>
    <property type="project" value="InterPro"/>
</dbReference>
<keyword evidence="10" id="KW-1185">Reference proteome</keyword>
<evidence type="ECO:0000256" key="7">
    <source>
        <dbReference type="PIRSR" id="PIRSR602401-1"/>
    </source>
</evidence>
<dbReference type="Pfam" id="PF00067">
    <property type="entry name" value="p450"/>
    <property type="match status" value="1"/>
</dbReference>
<evidence type="ECO:0000256" key="8">
    <source>
        <dbReference type="RuleBase" id="RU000461"/>
    </source>
</evidence>
<feature type="binding site" description="axial binding residue" evidence="7">
    <location>
        <position position="442"/>
    </location>
    <ligand>
        <name>heme</name>
        <dbReference type="ChEBI" id="CHEBI:30413"/>
    </ligand>
    <ligandPart>
        <name>Fe</name>
        <dbReference type="ChEBI" id="CHEBI:18248"/>
    </ligandPart>
</feature>
<evidence type="ECO:0000256" key="4">
    <source>
        <dbReference type="ARBA" id="ARBA00023002"/>
    </source>
</evidence>
<evidence type="ECO:0000313" key="9">
    <source>
        <dbReference type="EMBL" id="GFR03080.1"/>
    </source>
</evidence>
<proteinExistence type="inferred from homology"/>
<dbReference type="PROSITE" id="PS00086">
    <property type="entry name" value="CYTOCHROME_P450"/>
    <property type="match status" value="1"/>
</dbReference>
<dbReference type="Gene3D" id="1.10.630.10">
    <property type="entry name" value="Cytochrome P450"/>
    <property type="match status" value="1"/>
</dbReference>
<evidence type="ECO:0000256" key="3">
    <source>
        <dbReference type="ARBA" id="ARBA00022723"/>
    </source>
</evidence>
<accession>A0A8X6GJ94</accession>
<dbReference type="InterPro" id="IPR001128">
    <property type="entry name" value="Cyt_P450"/>
</dbReference>
<dbReference type="SUPFAM" id="SSF48264">
    <property type="entry name" value="Cytochrome P450"/>
    <property type="match status" value="1"/>
</dbReference>
<gene>
    <name evidence="9" type="primary">Cyp2j6</name>
    <name evidence="9" type="ORF">TNCT_191541</name>
</gene>
<dbReference type="PANTHER" id="PTHR24300">
    <property type="entry name" value="CYTOCHROME P450 508A4-RELATED"/>
    <property type="match status" value="1"/>
</dbReference>
<protein>
    <submittedName>
        <fullName evidence="9">Cytochrome P450 2J6</fullName>
    </submittedName>
</protein>
<dbReference type="PANTHER" id="PTHR24300:SF375">
    <property type="entry name" value="CYTOCHROME P450 FAMILY"/>
    <property type="match status" value="1"/>
</dbReference>
<dbReference type="AlphaFoldDB" id="A0A8X6GJ94"/>
<sequence length="495" mass="57276">MAVNIHVYLFDTLKNLKIEIFIGLVVFFTFNWLRRVKNLPPGPYGLPVLGYLPFLGSEAYRTLHNLTDKYGPIFSFYLGRKLVVVLGNFDVVKEALSNNKIMDRPKNPPNDLLPDSTSLSVSNGLIWKEQRKFSVQALRELGMAKSKMEDFIQAQLNMLMEEIDSKKGNPMNLDQLLLPTVSNVILTMLIGKPLDFKDKDRLFLNKMLQTMVVFFRPTRLHAYFPSLRYWMASLKIWGYDQAEYYMDKFEKFIVEQIEHQKKTFDNHNVQNYIDSYLLTLKTKVEKVSSFSEKMLKGNFQSFFSAGSTPSRATLEWCLMSMLRYPEVQKAIHDELDAVLGKDRRPTWDDHLALPYTISVIYEVMRHNTIVPISMLRCTSSRTKIAGYDIPKGTVVMTNIWGVHHDPKDWDDPFSFKPERFIKDGKAVKPQAFIPFSYGRRNCPGEDMAIIMVFLFFTSLMQRYSITPPDTDLDIKQVVGVAKLVILDNVCLKIRC</sequence>
<dbReference type="PRINTS" id="PR00463">
    <property type="entry name" value="EP450I"/>
</dbReference>
<comment type="cofactor">
    <cofactor evidence="1 7">
        <name>heme</name>
        <dbReference type="ChEBI" id="CHEBI:30413"/>
    </cofactor>
</comment>
<dbReference type="OrthoDB" id="1055148at2759"/>
<evidence type="ECO:0000256" key="5">
    <source>
        <dbReference type="ARBA" id="ARBA00023004"/>
    </source>
</evidence>
<evidence type="ECO:0000256" key="2">
    <source>
        <dbReference type="ARBA" id="ARBA00010617"/>
    </source>
</evidence>
<dbReference type="EMBL" id="BMAO01025491">
    <property type="protein sequence ID" value="GFR03080.1"/>
    <property type="molecule type" value="Genomic_DNA"/>
</dbReference>
<reference evidence="9" key="1">
    <citation type="submission" date="2020-07" db="EMBL/GenBank/DDBJ databases">
        <title>Multicomponent nature underlies the extraordinary mechanical properties of spider dragline silk.</title>
        <authorList>
            <person name="Kono N."/>
            <person name="Nakamura H."/>
            <person name="Mori M."/>
            <person name="Yoshida Y."/>
            <person name="Ohtoshi R."/>
            <person name="Malay A.D."/>
            <person name="Moran D.A.P."/>
            <person name="Tomita M."/>
            <person name="Numata K."/>
            <person name="Arakawa K."/>
        </authorList>
    </citation>
    <scope>NUCLEOTIDE SEQUENCE</scope>
</reference>
<name>A0A8X6GJ94_TRICU</name>
<evidence type="ECO:0000313" key="10">
    <source>
        <dbReference type="Proteomes" id="UP000887116"/>
    </source>
</evidence>
<comment type="caution">
    <text evidence="9">The sequence shown here is derived from an EMBL/GenBank/DDBJ whole genome shotgun (WGS) entry which is preliminary data.</text>
</comment>
<dbReference type="FunFam" id="1.10.630.10:FF:000036">
    <property type="entry name" value="CYtochrome P450 family"/>
    <property type="match status" value="1"/>
</dbReference>
<keyword evidence="5 7" id="KW-0408">Iron</keyword>
<dbReference type="InterPro" id="IPR050182">
    <property type="entry name" value="Cytochrome_P450_fam2"/>
</dbReference>
<dbReference type="InterPro" id="IPR017972">
    <property type="entry name" value="Cyt_P450_CS"/>
</dbReference>
<keyword evidence="7 8" id="KW-0349">Heme</keyword>
<comment type="similarity">
    <text evidence="2 8">Belongs to the cytochrome P450 family.</text>
</comment>
<dbReference type="GO" id="GO:0005737">
    <property type="term" value="C:cytoplasm"/>
    <property type="evidence" value="ECO:0007669"/>
    <property type="project" value="TreeGrafter"/>
</dbReference>
<dbReference type="PRINTS" id="PR00385">
    <property type="entry name" value="P450"/>
</dbReference>
<evidence type="ECO:0000256" key="1">
    <source>
        <dbReference type="ARBA" id="ARBA00001971"/>
    </source>
</evidence>
<dbReference type="GO" id="GO:0006805">
    <property type="term" value="P:xenobiotic metabolic process"/>
    <property type="evidence" value="ECO:0007669"/>
    <property type="project" value="TreeGrafter"/>
</dbReference>
<dbReference type="Proteomes" id="UP000887116">
    <property type="component" value="Unassembled WGS sequence"/>
</dbReference>
<keyword evidence="4 8" id="KW-0560">Oxidoreductase</keyword>